<name>U7PYZ5_SPOS1</name>
<evidence type="ECO:0000256" key="1">
    <source>
        <dbReference type="SAM" id="MobiDB-lite"/>
    </source>
</evidence>
<dbReference type="HOGENOM" id="CLU_2980617_0_0_1"/>
<proteinExistence type="predicted"/>
<feature type="region of interest" description="Disordered" evidence="1">
    <location>
        <begin position="15"/>
        <end position="58"/>
    </location>
</feature>
<evidence type="ECO:0000313" key="2">
    <source>
        <dbReference type="EMBL" id="ERS99919.1"/>
    </source>
</evidence>
<dbReference type="AlphaFoldDB" id="U7PYZ5"/>
<gene>
    <name evidence="2" type="ORF">HMPREF1624_03287</name>
</gene>
<evidence type="ECO:0000313" key="3">
    <source>
        <dbReference type="Proteomes" id="UP000018087"/>
    </source>
</evidence>
<keyword evidence="3" id="KW-1185">Reference proteome</keyword>
<reference evidence="3" key="1">
    <citation type="journal article" date="2014" name="Genome Announc.">
        <title>Genome sequence of the pathogenic fungus Sporothrix schenckii (ATCC 58251).</title>
        <authorList>
            <person name="Cuomo C.A."/>
            <person name="Rodriguez-Del Valle N."/>
            <person name="Perez-Sanchez L."/>
            <person name="Abouelleil A."/>
            <person name="Goldberg J."/>
            <person name="Young S."/>
            <person name="Zeng Q."/>
            <person name="Birren B.W."/>
        </authorList>
    </citation>
    <scope>NUCLEOTIDE SEQUENCE [LARGE SCALE GENOMIC DNA]</scope>
    <source>
        <strain evidence="3">ATCC 58251 / de Perez 2211183</strain>
    </source>
</reference>
<protein>
    <submittedName>
        <fullName evidence="2">Uncharacterized protein</fullName>
    </submittedName>
</protein>
<organism evidence="2 3">
    <name type="scientific">Sporothrix schenckii (strain ATCC 58251 / de Perez 2211183)</name>
    <name type="common">Rose-picker's disease fungus</name>
    <dbReference type="NCBI Taxonomy" id="1391915"/>
    <lineage>
        <taxon>Eukaryota</taxon>
        <taxon>Fungi</taxon>
        <taxon>Dikarya</taxon>
        <taxon>Ascomycota</taxon>
        <taxon>Pezizomycotina</taxon>
        <taxon>Sordariomycetes</taxon>
        <taxon>Sordariomycetidae</taxon>
        <taxon>Ophiostomatales</taxon>
        <taxon>Ophiostomataceae</taxon>
        <taxon>Sporothrix</taxon>
    </lineage>
</organism>
<dbReference type="Proteomes" id="UP000018087">
    <property type="component" value="Unassembled WGS sequence"/>
</dbReference>
<feature type="compositionally biased region" description="Basic and acidic residues" evidence="1">
    <location>
        <begin position="15"/>
        <end position="25"/>
    </location>
</feature>
<sequence length="58" mass="6259">MLLVGRGARERTKNVNLERDFEDPNRAIPGHIVPEGKEAPSFTELETGKGAPSAQTIG</sequence>
<dbReference type="EMBL" id="KI440844">
    <property type="protein sequence ID" value="ERS99919.1"/>
    <property type="molecule type" value="Genomic_DNA"/>
</dbReference>
<accession>U7PYZ5</accession>